<organism evidence="4 5">
    <name type="scientific">Cystobacter fuscus</name>
    <dbReference type="NCBI Taxonomy" id="43"/>
    <lineage>
        <taxon>Bacteria</taxon>
        <taxon>Pseudomonadati</taxon>
        <taxon>Myxococcota</taxon>
        <taxon>Myxococcia</taxon>
        <taxon>Myxococcales</taxon>
        <taxon>Cystobacterineae</taxon>
        <taxon>Archangiaceae</taxon>
        <taxon>Cystobacter</taxon>
    </lineage>
</organism>
<dbReference type="NCBIfam" id="TIGR01554">
    <property type="entry name" value="major_cap_HK97"/>
    <property type="match status" value="1"/>
</dbReference>
<feature type="region of interest" description="Disordered" evidence="2">
    <location>
        <begin position="21"/>
        <end position="43"/>
    </location>
</feature>
<name>A0A250JC89_9BACT</name>
<dbReference type="AlphaFoldDB" id="A0A250JC89"/>
<dbReference type="InterPro" id="IPR024455">
    <property type="entry name" value="Phage_capsid"/>
</dbReference>
<evidence type="ECO:0000259" key="3">
    <source>
        <dbReference type="Pfam" id="PF05065"/>
    </source>
</evidence>
<accession>A0A250JC89</accession>
<dbReference type="KEGG" id="cfus:CYFUS_006599"/>
<comment type="subcellular location">
    <subcellularLocation>
        <location evidence="1">Virion</location>
    </subcellularLocation>
</comment>
<dbReference type="EMBL" id="CP022098">
    <property type="protein sequence ID" value="ATB41137.1"/>
    <property type="molecule type" value="Genomic_DNA"/>
</dbReference>
<feature type="domain" description="Phage capsid-like C-terminal" evidence="3">
    <location>
        <begin position="89"/>
        <end position="359"/>
    </location>
</feature>
<dbReference type="Proteomes" id="UP000217257">
    <property type="component" value="Chromosome"/>
</dbReference>
<evidence type="ECO:0000313" key="5">
    <source>
        <dbReference type="Proteomes" id="UP000217257"/>
    </source>
</evidence>
<dbReference type="RefSeq" id="WP_095988908.1">
    <property type="nucleotide sequence ID" value="NZ_CP022098.1"/>
</dbReference>
<dbReference type="SUPFAM" id="SSF56563">
    <property type="entry name" value="Major capsid protein gp5"/>
    <property type="match status" value="1"/>
</dbReference>
<reference evidence="4 5" key="1">
    <citation type="submission" date="2017-06" db="EMBL/GenBank/DDBJ databases">
        <title>Sequencing and comparative analysis of myxobacterial genomes.</title>
        <authorList>
            <person name="Rupp O."/>
            <person name="Goesmann A."/>
            <person name="Sogaard-Andersen L."/>
        </authorList>
    </citation>
    <scope>NUCLEOTIDE SEQUENCE [LARGE SCALE GENOMIC DNA]</scope>
    <source>
        <strain evidence="4 5">DSM 52655</strain>
    </source>
</reference>
<evidence type="ECO:0000256" key="2">
    <source>
        <dbReference type="SAM" id="MobiDB-lite"/>
    </source>
</evidence>
<protein>
    <submittedName>
        <fullName evidence="4">Major capsid protein</fullName>
    </submittedName>
</protein>
<evidence type="ECO:0000256" key="1">
    <source>
        <dbReference type="ARBA" id="ARBA00004328"/>
    </source>
</evidence>
<proteinExistence type="predicted"/>
<dbReference type="Pfam" id="PF05065">
    <property type="entry name" value="Phage_capsid"/>
    <property type="match status" value="1"/>
</dbReference>
<dbReference type="InterPro" id="IPR054612">
    <property type="entry name" value="Phage_capsid-like_C"/>
</dbReference>
<gene>
    <name evidence="4" type="ORF">CYFUS_006599</name>
</gene>
<sequence length="368" mass="39311">MKFPAALQRVIAGEVAKAVAAQEATRTRTTPADTTGKGAAGKPDLRTAIGLRMKSLWMHHPMHAAKSDASTQAWVKKSASAFESVFGQGGSLLAQEYSSEIIELLRPRTVLLRAGARKETYNGKLNIGRLNGGAVAEFVAEGQAPKTSKVETGAVILGSHKLMGIYEPSNDLLRNPSLDSAGLLADDLLSAVGVAADKAGVLGDGTGPNPLGITKQVKASNKVAGVAITQANRDNVITFVDTMEQRVKASNLVLEGNQPFWSFSSAVETALKGLRFDSGGFIYRDQLDQGKLNGKPVHVTEAYGDNLFLFGLASQIYFGMDTKAGDIILDMAQPHFAEDLTMIKAIMYVDWQLRHNTAVSYSDDVTLS</sequence>
<evidence type="ECO:0000313" key="4">
    <source>
        <dbReference type="EMBL" id="ATB41137.1"/>
    </source>
</evidence>
<dbReference type="Gene3D" id="3.30.2400.10">
    <property type="entry name" value="Major capsid protein gp5"/>
    <property type="match status" value="1"/>
</dbReference>